<evidence type="ECO:0000313" key="2">
    <source>
        <dbReference type="EMBL" id="CAF1676312.1"/>
    </source>
</evidence>
<organism evidence="2 3">
    <name type="scientific">Adineta steineri</name>
    <dbReference type="NCBI Taxonomy" id="433720"/>
    <lineage>
        <taxon>Eukaryota</taxon>
        <taxon>Metazoa</taxon>
        <taxon>Spiralia</taxon>
        <taxon>Gnathifera</taxon>
        <taxon>Rotifera</taxon>
        <taxon>Eurotatoria</taxon>
        <taxon>Bdelloidea</taxon>
        <taxon>Adinetida</taxon>
        <taxon>Adinetidae</taxon>
        <taxon>Adineta</taxon>
    </lineage>
</organism>
<protein>
    <submittedName>
        <fullName evidence="2">Uncharacterized protein</fullName>
    </submittedName>
</protein>
<keyword evidence="3" id="KW-1185">Reference proteome</keyword>
<name>A0A816GLX5_9BILA</name>
<dbReference type="AlphaFoldDB" id="A0A816GLX5"/>
<comment type="caution">
    <text evidence="2">The sequence shown here is derived from an EMBL/GenBank/DDBJ whole genome shotgun (WGS) entry which is preliminary data.</text>
</comment>
<reference evidence="2" key="1">
    <citation type="submission" date="2021-02" db="EMBL/GenBank/DDBJ databases">
        <authorList>
            <person name="Nowell W R."/>
        </authorList>
    </citation>
    <scope>NUCLEOTIDE SEQUENCE</scope>
</reference>
<proteinExistence type="predicted"/>
<dbReference type="Proteomes" id="UP000663832">
    <property type="component" value="Unassembled WGS sequence"/>
</dbReference>
<dbReference type="Proteomes" id="UP000663877">
    <property type="component" value="Unassembled WGS sequence"/>
</dbReference>
<evidence type="ECO:0000313" key="3">
    <source>
        <dbReference type="Proteomes" id="UP000663832"/>
    </source>
</evidence>
<evidence type="ECO:0000313" key="1">
    <source>
        <dbReference type="EMBL" id="CAF1586191.1"/>
    </source>
</evidence>
<sequence>MKNRKTTINSATYDSILLSDVNEVISNITERITDITKNEHSFLKLCKKYFSYTPAKEIKLENPDQIAYYIPIQCSIQQMFKKPDVLPMLIKNFNENVNRNIMDTDLMFNFRHGLLGKQHTVLKNKPDALLLQLYIDDIGLTNAIGAKKDTQKVTMIYFQLEDLPDTIKSILNSIGVKKIFDPIVKDLNVLQMNGIFIPTLQTHLHFVFTVVTGDHLASNDVGGFQKIFNTGEFCRHCHINYNQKLVPLNENTHRRRIQDQHNNFVQQVTNLNNNVTLHGVVGASPLVNLIGFHAVTSLPNDPMHDFNEGVCGQLIMAMLKEASTKRLLTY</sequence>
<feature type="non-terminal residue" evidence="2">
    <location>
        <position position="1"/>
    </location>
</feature>
<dbReference type="EMBL" id="CAJNOI010007187">
    <property type="protein sequence ID" value="CAF1586191.1"/>
    <property type="molecule type" value="Genomic_DNA"/>
</dbReference>
<dbReference type="OrthoDB" id="10034966at2759"/>
<accession>A0A816GLX5</accession>
<gene>
    <name evidence="1" type="ORF">BJG266_LOCUS49182</name>
    <name evidence="2" type="ORF">QVE165_LOCUS66262</name>
</gene>
<dbReference type="EMBL" id="CAJNOM010007619">
    <property type="protein sequence ID" value="CAF1676312.1"/>
    <property type="molecule type" value="Genomic_DNA"/>
</dbReference>